<dbReference type="Proteomes" id="UP000000689">
    <property type="component" value="Chromosome 11"/>
</dbReference>
<feature type="transmembrane region" description="Helical" evidence="6">
    <location>
        <begin position="325"/>
        <end position="343"/>
    </location>
</feature>
<dbReference type="OrthoDB" id="2130629at2759"/>
<evidence type="ECO:0000313" key="7">
    <source>
        <dbReference type="EMBL" id="CCD27464.1"/>
    </source>
</evidence>
<name>G0WI53_NAUDC</name>
<feature type="region of interest" description="Disordered" evidence="5">
    <location>
        <begin position="202"/>
        <end position="237"/>
    </location>
</feature>
<keyword evidence="3 6" id="KW-1133">Transmembrane helix</keyword>
<evidence type="ECO:0000256" key="1">
    <source>
        <dbReference type="ARBA" id="ARBA00004141"/>
    </source>
</evidence>
<dbReference type="GO" id="GO:0016020">
    <property type="term" value="C:membrane"/>
    <property type="evidence" value="ECO:0007669"/>
    <property type="project" value="UniProtKB-SubCell"/>
</dbReference>
<feature type="transmembrane region" description="Helical" evidence="6">
    <location>
        <begin position="395"/>
        <end position="412"/>
    </location>
</feature>
<feature type="compositionally biased region" description="Low complexity" evidence="5">
    <location>
        <begin position="10"/>
        <end position="32"/>
    </location>
</feature>
<feature type="compositionally biased region" description="Low complexity" evidence="5">
    <location>
        <begin position="204"/>
        <end position="220"/>
    </location>
</feature>
<dbReference type="AlphaFoldDB" id="G0WI53"/>
<dbReference type="InterPro" id="IPR036259">
    <property type="entry name" value="MFS_trans_sf"/>
</dbReference>
<dbReference type="GeneID" id="11498028"/>
<comment type="subcellular location">
    <subcellularLocation>
        <location evidence="1">Membrane</location>
        <topology evidence="1">Multi-pass membrane protein</topology>
    </subcellularLocation>
</comment>
<evidence type="ECO:0000256" key="4">
    <source>
        <dbReference type="ARBA" id="ARBA00023136"/>
    </source>
</evidence>
<dbReference type="RefSeq" id="XP_003672707.1">
    <property type="nucleotide sequence ID" value="XM_003672659.1"/>
</dbReference>
<evidence type="ECO:0000256" key="3">
    <source>
        <dbReference type="ARBA" id="ARBA00022989"/>
    </source>
</evidence>
<feature type="transmembrane region" description="Helical" evidence="6">
    <location>
        <begin position="567"/>
        <end position="588"/>
    </location>
</feature>
<dbReference type="PANTHER" id="PTHR42718">
    <property type="entry name" value="MAJOR FACILITATOR SUPERFAMILY MULTIDRUG TRANSPORTER MFSC"/>
    <property type="match status" value="1"/>
</dbReference>
<accession>G0WI53</accession>
<dbReference type="GO" id="GO:0022857">
    <property type="term" value="F:transmembrane transporter activity"/>
    <property type="evidence" value="ECO:0007669"/>
    <property type="project" value="InterPro"/>
</dbReference>
<dbReference type="PANTHER" id="PTHR42718:SF1">
    <property type="entry name" value="LOW AFFINITY AMMONIUM TRANSPORTER"/>
    <property type="match status" value="1"/>
</dbReference>
<dbReference type="Gene3D" id="1.20.1250.20">
    <property type="entry name" value="MFS general substrate transporter like domains"/>
    <property type="match status" value="1"/>
</dbReference>
<evidence type="ECO:0000313" key="8">
    <source>
        <dbReference type="Proteomes" id="UP000000689"/>
    </source>
</evidence>
<keyword evidence="2 6" id="KW-0812">Transmembrane</keyword>
<dbReference type="Pfam" id="PF07690">
    <property type="entry name" value="MFS_1"/>
    <property type="match status" value="2"/>
</dbReference>
<dbReference type="eggNOG" id="KOG0254">
    <property type="taxonomic scope" value="Eukaryota"/>
</dbReference>
<reference evidence="7 8" key="1">
    <citation type="journal article" date="2011" name="Proc. Natl. Acad. Sci. U.S.A.">
        <title>Evolutionary erosion of yeast sex chromosomes by mating-type switching accidents.</title>
        <authorList>
            <person name="Gordon J.L."/>
            <person name="Armisen D."/>
            <person name="Proux-Wera E."/>
            <person name="Oheigeartaigh S.S."/>
            <person name="Byrne K.P."/>
            <person name="Wolfe K.H."/>
        </authorList>
    </citation>
    <scope>NUCLEOTIDE SEQUENCE [LARGE SCALE GENOMIC DNA]</scope>
    <source>
        <strain evidence="8">ATCC 10597 / BCRC 20456 / CBS 421 / NBRC 0211 / NRRL Y-12639</strain>
    </source>
</reference>
<gene>
    <name evidence="7" type="primary">NDAI0K02730</name>
    <name evidence="7" type="ordered locus">NDAI_0K02730</name>
</gene>
<keyword evidence="4 6" id="KW-0472">Membrane</keyword>
<dbReference type="HOGENOM" id="CLU_000960_27_4_1"/>
<feature type="transmembrane region" description="Helical" evidence="6">
    <location>
        <begin position="114"/>
        <end position="135"/>
    </location>
</feature>
<evidence type="ECO:0000256" key="5">
    <source>
        <dbReference type="SAM" id="MobiDB-lite"/>
    </source>
</evidence>
<dbReference type="InterPro" id="IPR011701">
    <property type="entry name" value="MFS"/>
</dbReference>
<organism evidence="7 8">
    <name type="scientific">Naumovozyma dairenensis (strain ATCC 10597 / BCRC 20456 / CBS 421 / NBRC 0211 / NRRL Y-12639)</name>
    <name type="common">Saccharomyces dairenensis</name>
    <dbReference type="NCBI Taxonomy" id="1071378"/>
    <lineage>
        <taxon>Eukaryota</taxon>
        <taxon>Fungi</taxon>
        <taxon>Dikarya</taxon>
        <taxon>Ascomycota</taxon>
        <taxon>Saccharomycotina</taxon>
        <taxon>Saccharomycetes</taxon>
        <taxon>Saccharomycetales</taxon>
        <taxon>Saccharomycetaceae</taxon>
        <taxon>Naumovozyma</taxon>
    </lineage>
</organism>
<evidence type="ECO:0000256" key="6">
    <source>
        <dbReference type="SAM" id="Phobius"/>
    </source>
</evidence>
<protein>
    <recommendedName>
        <fullName evidence="9">Major facilitator superfamily (MFS) profile domain-containing protein</fullName>
    </recommendedName>
</protein>
<feature type="transmembrane region" description="Helical" evidence="6">
    <location>
        <begin position="142"/>
        <end position="163"/>
    </location>
</feature>
<dbReference type="KEGG" id="ndi:NDAI_0K02730"/>
<feature type="region of interest" description="Disordered" evidence="5">
    <location>
        <begin position="1"/>
        <end position="34"/>
    </location>
</feature>
<sequence length="604" mass="66371">MKSLHNPIVSSTSTWETTSNSNSNSSSTSSNTYNIPTVTETVQDQQSHKVTHSSLIRLQKLQSPTNSYLNDIIFIFLICSSQFITLASASQAILQMDSLSVWFKIPPTSTLQLGWVNASFAMTCGAFIILAGKLCDILNPRIIFISGYVWFSLWTLITGFASYVPKNMIFLYICRGCQGIGGALLFPSALILLNQYYTVPEPSPSQSQSKSPTTSAPSPSHDIEKNLSSDDDNDGDSSIADDSDIICTSKSIAFSLYGACAPLGIVIGGIFSAIFTQLATWPWNYWSMSIVTTLLSILSYFYVVVPIPVEKLDSNPNSLKNWKNFDFLGVILGISALILFGVSWDQATMYKFKTIHVYLTLLFSLVSFIAMIIWEYYFNNPIIPIRQIHPGTIKALLVVFFSYISFTQWLFYTWKLFTEVKDNSPILGSVKFIPLSVAGIISATFSILLIVKRVPVQIRLLAGASSFLLSHILLLTCKLDSSYWTYQFFSIISISIGLDISFPSATLLLTNGIPPEIQGICAALVGSVLNYGTAIGPPIAQTIIQYQCESCMSDPHDKKAFLKGIHIAGAVGVGCSGIAVLIGIYGTITEYSWKTKGFSKKCIK</sequence>
<feature type="transmembrane region" description="Helical" evidence="6">
    <location>
        <begin position="458"/>
        <end position="476"/>
    </location>
</feature>
<feature type="transmembrane region" description="Helical" evidence="6">
    <location>
        <begin position="72"/>
        <end position="94"/>
    </location>
</feature>
<dbReference type="SUPFAM" id="SSF103473">
    <property type="entry name" value="MFS general substrate transporter"/>
    <property type="match status" value="2"/>
</dbReference>
<evidence type="ECO:0008006" key="9">
    <source>
        <dbReference type="Google" id="ProtNLM"/>
    </source>
</evidence>
<dbReference type="OMA" id="RIPYPML"/>
<feature type="transmembrane region" description="Helical" evidence="6">
    <location>
        <begin position="488"/>
        <end position="509"/>
    </location>
</feature>
<dbReference type="EMBL" id="HE580277">
    <property type="protein sequence ID" value="CCD27464.1"/>
    <property type="molecule type" value="Genomic_DNA"/>
</dbReference>
<feature type="transmembrane region" description="Helical" evidence="6">
    <location>
        <begin position="256"/>
        <end position="279"/>
    </location>
</feature>
<keyword evidence="8" id="KW-1185">Reference proteome</keyword>
<feature type="transmembrane region" description="Helical" evidence="6">
    <location>
        <begin position="169"/>
        <end position="193"/>
    </location>
</feature>
<feature type="transmembrane region" description="Helical" evidence="6">
    <location>
        <begin position="285"/>
        <end position="305"/>
    </location>
</feature>
<feature type="transmembrane region" description="Helical" evidence="6">
    <location>
        <begin position="355"/>
        <end position="374"/>
    </location>
</feature>
<proteinExistence type="predicted"/>
<feature type="transmembrane region" description="Helical" evidence="6">
    <location>
        <begin position="432"/>
        <end position="451"/>
    </location>
</feature>
<evidence type="ECO:0000256" key="2">
    <source>
        <dbReference type="ARBA" id="ARBA00022692"/>
    </source>
</evidence>